<keyword evidence="5" id="KW-0732">Signal</keyword>
<dbReference type="GO" id="GO:0034976">
    <property type="term" value="P:response to endoplasmic reticulum stress"/>
    <property type="evidence" value="ECO:0007669"/>
    <property type="project" value="TreeGrafter"/>
</dbReference>
<feature type="domain" description="Thioredoxin" evidence="11">
    <location>
        <begin position="19"/>
        <end position="153"/>
    </location>
</feature>
<keyword evidence="13" id="KW-1185">Reference proteome</keyword>
<dbReference type="GO" id="GO:0003756">
    <property type="term" value="F:protein disulfide isomerase activity"/>
    <property type="evidence" value="ECO:0007669"/>
    <property type="project" value="UniProtKB-EC"/>
</dbReference>
<evidence type="ECO:0000256" key="3">
    <source>
        <dbReference type="ARBA" id="ARBA00006347"/>
    </source>
</evidence>
<feature type="non-terminal residue" evidence="12">
    <location>
        <position position="1"/>
    </location>
</feature>
<dbReference type="Pfam" id="PF13848">
    <property type="entry name" value="Thioredoxin_6"/>
    <property type="match status" value="1"/>
</dbReference>
<dbReference type="CDD" id="cd02961">
    <property type="entry name" value="PDI_a_family"/>
    <property type="match status" value="1"/>
</dbReference>
<dbReference type="SUPFAM" id="SSF52833">
    <property type="entry name" value="Thioredoxin-like"/>
    <property type="match status" value="4"/>
</dbReference>
<dbReference type="EMBL" id="JAHRHJ020000009">
    <property type="protein sequence ID" value="KAH9300939.1"/>
    <property type="molecule type" value="Genomic_DNA"/>
</dbReference>
<evidence type="ECO:0000256" key="1">
    <source>
        <dbReference type="ARBA" id="ARBA00001182"/>
    </source>
</evidence>
<evidence type="ECO:0000313" key="12">
    <source>
        <dbReference type="EMBL" id="KAH9300939.1"/>
    </source>
</evidence>
<dbReference type="InterPro" id="IPR013766">
    <property type="entry name" value="Thioredoxin_domain"/>
</dbReference>
<evidence type="ECO:0000259" key="11">
    <source>
        <dbReference type="PROSITE" id="PS51352"/>
    </source>
</evidence>
<dbReference type="PROSITE" id="PS51352">
    <property type="entry name" value="THIOREDOXIN_2"/>
    <property type="match status" value="2"/>
</dbReference>
<dbReference type="EC" id="5.3.4.1" evidence="4"/>
<dbReference type="PANTHER" id="PTHR18929">
    <property type="entry name" value="PROTEIN DISULFIDE ISOMERASE"/>
    <property type="match status" value="1"/>
</dbReference>
<dbReference type="GO" id="GO:0006457">
    <property type="term" value="P:protein folding"/>
    <property type="evidence" value="ECO:0007669"/>
    <property type="project" value="TreeGrafter"/>
</dbReference>
<comment type="catalytic activity">
    <reaction evidence="1">
        <text>Catalyzes the rearrangement of -S-S- bonds in proteins.</text>
        <dbReference type="EC" id="5.3.4.1"/>
    </reaction>
</comment>
<proteinExistence type="inferred from homology"/>
<dbReference type="GO" id="GO:0005788">
    <property type="term" value="C:endoplasmic reticulum lumen"/>
    <property type="evidence" value="ECO:0007669"/>
    <property type="project" value="UniProtKB-SubCell"/>
</dbReference>
<sequence length="472" mass="52612">MILSLNRTTCISDEDNDDLEALDELEEIDNSDAKFSEAEAVSRAQRIVADLNNDNAERVLSSHEYVLLLGYASWCARSAELMPEFAYAATALKEMGSPILLAKLDGDRHTRAASKYGIKGFPTLLFFVNGTWEPYTGGFTGDEIVIWARKKTGVPTARLSSISEAEVFLKRNQTLAVGLFRTFEGIAYEEFVKAAREDNEVQFVEVNNLEVATFLSPEMNHKPISLGLIKSEPEKFVLFEGEFEKENILQFVELNKHPLVTRVTAHNSAKVLSSPIKLQILIFAEPHGYESIISVSQAAAKRYKSKIIFLLVDSTDENLAKPLLTLFGLEPTKPIVTAFDNSIGSKYLLQSEITPQTLEDFCSKLFARNLLPHYKSEPIPAENKGDVRAVVGKTFDDIVLKSSEDILLEVHAPWCINCKGVTKLMEKVAKHFKGITSLVIARIDASSNEHPNFQVANYPSLLFYRAGKKEAP</sequence>
<comment type="similarity">
    <text evidence="3">Belongs to the protein disulfide isomerase family.</text>
</comment>
<evidence type="ECO:0000256" key="5">
    <source>
        <dbReference type="ARBA" id="ARBA00022729"/>
    </source>
</evidence>
<evidence type="ECO:0000256" key="2">
    <source>
        <dbReference type="ARBA" id="ARBA00004319"/>
    </source>
</evidence>
<keyword evidence="9" id="KW-0413">Isomerase</keyword>
<comment type="subcellular location">
    <subcellularLocation>
        <location evidence="2">Endoplasmic reticulum lumen</location>
    </subcellularLocation>
</comment>
<evidence type="ECO:0000256" key="6">
    <source>
        <dbReference type="ARBA" id="ARBA00022737"/>
    </source>
</evidence>
<keyword evidence="10" id="KW-0676">Redox-active center</keyword>
<dbReference type="OMA" id="FTPWCIN"/>
<feature type="domain" description="Thioredoxin" evidence="11">
    <location>
        <begin position="365"/>
        <end position="472"/>
    </location>
</feature>
<evidence type="ECO:0000256" key="7">
    <source>
        <dbReference type="ARBA" id="ARBA00022824"/>
    </source>
</evidence>
<dbReference type="FunFam" id="3.40.30.10:FF:000201">
    <property type="entry name" value="Protein disulfide isomerase-like 1-5"/>
    <property type="match status" value="1"/>
</dbReference>
<dbReference type="CDD" id="cd02981">
    <property type="entry name" value="PDI_b_family"/>
    <property type="match status" value="1"/>
</dbReference>
<dbReference type="PANTHER" id="PTHR18929:SF189">
    <property type="entry name" value="PROTEIN DISULFIDE ISOMERASE-LIKE 1-5-RELATED"/>
    <property type="match status" value="1"/>
</dbReference>
<keyword evidence="8" id="KW-1015">Disulfide bond</keyword>
<evidence type="ECO:0000256" key="8">
    <source>
        <dbReference type="ARBA" id="ARBA00023157"/>
    </source>
</evidence>
<dbReference type="InterPro" id="IPR036249">
    <property type="entry name" value="Thioredoxin-like_sf"/>
</dbReference>
<comment type="caution">
    <text evidence="12">The sequence shown here is derived from an EMBL/GenBank/DDBJ whole genome shotgun (WGS) entry which is preliminary data.</text>
</comment>
<evidence type="ECO:0000256" key="9">
    <source>
        <dbReference type="ARBA" id="ARBA00023235"/>
    </source>
</evidence>
<dbReference type="Proteomes" id="UP000824469">
    <property type="component" value="Unassembled WGS sequence"/>
</dbReference>
<evidence type="ECO:0000256" key="4">
    <source>
        <dbReference type="ARBA" id="ARBA00012723"/>
    </source>
</evidence>
<dbReference type="Gene3D" id="3.40.30.10">
    <property type="entry name" value="Glutaredoxin"/>
    <property type="match status" value="4"/>
</dbReference>
<reference evidence="12 13" key="1">
    <citation type="journal article" date="2021" name="Nat. Plants">
        <title>The Taxus genome provides insights into paclitaxel biosynthesis.</title>
        <authorList>
            <person name="Xiong X."/>
            <person name="Gou J."/>
            <person name="Liao Q."/>
            <person name="Li Y."/>
            <person name="Zhou Q."/>
            <person name="Bi G."/>
            <person name="Li C."/>
            <person name="Du R."/>
            <person name="Wang X."/>
            <person name="Sun T."/>
            <person name="Guo L."/>
            <person name="Liang H."/>
            <person name="Lu P."/>
            <person name="Wu Y."/>
            <person name="Zhang Z."/>
            <person name="Ro D.K."/>
            <person name="Shang Y."/>
            <person name="Huang S."/>
            <person name="Yan J."/>
        </authorList>
    </citation>
    <scope>NUCLEOTIDE SEQUENCE [LARGE SCALE GENOMIC DNA]</scope>
    <source>
        <strain evidence="12">Ta-2019</strain>
    </source>
</reference>
<dbReference type="Pfam" id="PF00085">
    <property type="entry name" value="Thioredoxin"/>
    <property type="match status" value="2"/>
</dbReference>
<organism evidence="12 13">
    <name type="scientific">Taxus chinensis</name>
    <name type="common">Chinese yew</name>
    <name type="synonym">Taxus wallichiana var. chinensis</name>
    <dbReference type="NCBI Taxonomy" id="29808"/>
    <lineage>
        <taxon>Eukaryota</taxon>
        <taxon>Viridiplantae</taxon>
        <taxon>Streptophyta</taxon>
        <taxon>Embryophyta</taxon>
        <taxon>Tracheophyta</taxon>
        <taxon>Spermatophyta</taxon>
        <taxon>Pinopsida</taxon>
        <taxon>Pinidae</taxon>
        <taxon>Conifers II</taxon>
        <taxon>Cupressales</taxon>
        <taxon>Taxaceae</taxon>
        <taxon>Taxus</taxon>
    </lineage>
</organism>
<gene>
    <name evidence="12" type="ORF">KI387_012522</name>
</gene>
<name>A0AA38FCC7_TAXCH</name>
<keyword evidence="6" id="KW-0677">Repeat</keyword>
<protein>
    <recommendedName>
        <fullName evidence="4">protein disulfide-isomerase</fullName>
        <ecNumber evidence="4">5.3.4.1</ecNumber>
    </recommendedName>
</protein>
<keyword evidence="7" id="KW-0256">Endoplasmic reticulum</keyword>
<accession>A0AA38FCC7</accession>
<evidence type="ECO:0000256" key="10">
    <source>
        <dbReference type="ARBA" id="ARBA00023284"/>
    </source>
</evidence>
<dbReference type="CDD" id="cd02982">
    <property type="entry name" value="PDI_b'_family"/>
    <property type="match status" value="1"/>
</dbReference>
<dbReference type="AlphaFoldDB" id="A0AA38FCC7"/>
<evidence type="ECO:0000313" key="13">
    <source>
        <dbReference type="Proteomes" id="UP000824469"/>
    </source>
</evidence>
<dbReference type="FunFam" id="3.40.30.10:FF:000042">
    <property type="entry name" value="protein disulfide-isomerase A2"/>
    <property type="match status" value="1"/>
</dbReference>